<accession>A0AAV7KRK8</accession>
<keyword evidence="10" id="KW-0053">Apoptosis</keyword>
<dbReference type="InterPro" id="IPR007785">
    <property type="entry name" value="Anamorsin"/>
</dbReference>
<dbReference type="SUPFAM" id="SSF53335">
    <property type="entry name" value="S-adenosyl-L-methionine-dependent methyltransferases"/>
    <property type="match status" value="1"/>
</dbReference>
<keyword evidence="5 10" id="KW-0001">2Fe-2S</keyword>
<dbReference type="InterPro" id="IPR029063">
    <property type="entry name" value="SAM-dependent_MTases_sf"/>
</dbReference>
<evidence type="ECO:0000256" key="3">
    <source>
        <dbReference type="ARBA" id="ARBA00022485"/>
    </source>
</evidence>
<dbReference type="PANTHER" id="PTHR13273">
    <property type="entry name" value="ANAMORSIN"/>
    <property type="match status" value="1"/>
</dbReference>
<evidence type="ECO:0000256" key="1">
    <source>
        <dbReference type="ARBA" id="ARBA00001966"/>
    </source>
</evidence>
<feature type="binding site" evidence="10">
    <location>
        <position position="313"/>
    </location>
    <ligand>
        <name>[4Fe-4S] cluster</name>
        <dbReference type="ChEBI" id="CHEBI:49883"/>
    </ligand>
</feature>
<evidence type="ECO:0000256" key="4">
    <source>
        <dbReference type="ARBA" id="ARBA00022490"/>
    </source>
</evidence>
<reference evidence="14" key="1">
    <citation type="journal article" date="2022" name="bioRxiv">
        <title>Sequencing and chromosome-scale assembly of the giantPleurodeles waltlgenome.</title>
        <authorList>
            <person name="Brown T."/>
            <person name="Elewa A."/>
            <person name="Iarovenko S."/>
            <person name="Subramanian E."/>
            <person name="Araus A.J."/>
            <person name="Petzold A."/>
            <person name="Susuki M."/>
            <person name="Suzuki K.-i.T."/>
            <person name="Hayashi T."/>
            <person name="Toyoda A."/>
            <person name="Oliveira C."/>
            <person name="Osipova E."/>
            <person name="Leigh N.D."/>
            <person name="Simon A."/>
            <person name="Yun M.H."/>
        </authorList>
    </citation>
    <scope>NUCLEOTIDE SEQUENCE</scope>
    <source>
        <strain evidence="14">20211129_DDA</strain>
        <tissue evidence="14">Liver</tissue>
    </source>
</reference>
<feature type="domain" description="Anamorsin N-terminal" evidence="13">
    <location>
        <begin position="25"/>
        <end position="191"/>
    </location>
</feature>
<feature type="region of interest" description="Disordered" evidence="11">
    <location>
        <begin position="236"/>
        <end position="267"/>
    </location>
</feature>
<keyword evidence="3 10" id="KW-0004">4Fe-4S</keyword>
<dbReference type="GO" id="GO:0030097">
    <property type="term" value="P:hemopoiesis"/>
    <property type="evidence" value="ECO:0007669"/>
    <property type="project" value="UniProtKB-UniRule"/>
</dbReference>
<comment type="subcellular location">
    <subcellularLocation>
        <location evidence="10">Cytoplasm</location>
    </subcellularLocation>
    <subcellularLocation>
        <location evidence="10">Nucleus</location>
    </subcellularLocation>
    <subcellularLocation>
        <location evidence="10">Mitochondrion intermembrane space</location>
    </subcellularLocation>
</comment>
<evidence type="ECO:0000256" key="6">
    <source>
        <dbReference type="ARBA" id="ARBA00022723"/>
    </source>
</evidence>
<dbReference type="GO" id="GO:0005758">
    <property type="term" value="C:mitochondrial intermembrane space"/>
    <property type="evidence" value="ECO:0007669"/>
    <property type="project" value="UniProtKB-SubCell"/>
</dbReference>
<keyword evidence="9 10" id="KW-0496">Mitochondrion</keyword>
<dbReference type="Pfam" id="PF05093">
    <property type="entry name" value="CIAPIN1"/>
    <property type="match status" value="2"/>
</dbReference>
<dbReference type="GO" id="GO:0051539">
    <property type="term" value="F:4 iron, 4 sulfur cluster binding"/>
    <property type="evidence" value="ECO:0007669"/>
    <property type="project" value="UniProtKB-KW"/>
</dbReference>
<name>A0AAV7KRK8_PLEWA</name>
<dbReference type="CDD" id="cd02440">
    <property type="entry name" value="AdoMet_MTases"/>
    <property type="match status" value="1"/>
</dbReference>
<feature type="binding site" evidence="10">
    <location>
        <position position="274"/>
    </location>
    <ligand>
        <name>[2Fe-2S] cluster</name>
        <dbReference type="ChEBI" id="CHEBI:190135"/>
    </ligand>
</feature>
<keyword evidence="4 10" id="KW-0963">Cytoplasm</keyword>
<comment type="caution">
    <text evidence="10">Lacks conserved residue(s) required for the propagation of feature annotation.</text>
</comment>
<feature type="binding site" evidence="10">
    <location>
        <position position="272"/>
    </location>
    <ligand>
        <name>[2Fe-2S] cluster</name>
        <dbReference type="ChEBI" id="CHEBI:190135"/>
    </ligand>
</feature>
<keyword evidence="10" id="KW-0539">Nucleus</keyword>
<dbReference type="AlphaFoldDB" id="A0AAV7KRK8"/>
<comment type="domain">
    <text evidence="10">The twin Cx2C motifs are involved in the recognition by the mitochondrial CHCHD4/MIA40-GFER/ERV1 disulfide relay system. The formation of 2 disulfide bonds in the Cx2C motifs through dithiol/disulfide exchange reactions effectively traps the protein in the mitochondrial intermembrane space.</text>
</comment>
<dbReference type="GO" id="GO:0046872">
    <property type="term" value="F:metal ion binding"/>
    <property type="evidence" value="ECO:0007669"/>
    <property type="project" value="UniProtKB-KW"/>
</dbReference>
<dbReference type="Gene3D" id="3.40.50.150">
    <property type="entry name" value="Vaccinia Virus protein VP39"/>
    <property type="match status" value="1"/>
</dbReference>
<comment type="domain">
    <text evidence="10">The C-terminal domain binds 2 Fe-S clusters but is otherwise mostly in an intrinsically disordered conformation.</text>
</comment>
<dbReference type="GO" id="GO:0051537">
    <property type="term" value="F:2 iron, 2 sulfur cluster binding"/>
    <property type="evidence" value="ECO:0007669"/>
    <property type="project" value="UniProtKB-UniRule"/>
</dbReference>
<evidence type="ECO:0000256" key="5">
    <source>
        <dbReference type="ARBA" id="ARBA00022714"/>
    </source>
</evidence>
<proteinExistence type="inferred from homology"/>
<feature type="short sequence motif" description="Cx2C motif 1" evidence="10">
    <location>
        <begin position="299"/>
        <end position="302"/>
    </location>
</feature>
<dbReference type="InterPro" id="IPR049011">
    <property type="entry name" value="Anamorsin_N_metazoan"/>
</dbReference>
<sequence>MYPYLVGHLTFNGVRGMAEFGVVEGQHVAVVWDRHCSVEALKELVQKIKGVVREQGRVSVENLEQLIKSAHKESSFDVVLSGLVQSSAAVHSSDVLAEIARILKPGGHVLIREPVSPSVTPGGGGNEGGIRNPAQLSSTLTLSGLTDVKEVQKETLTPQEAQAVGRLLGYQGDDLRFLHMDGKKPNFEVGSASQLKLSFAKKNAPLAKPAVDAAAAKLWTLSANDMNDEEVDLLDSDELLDPEDLKRPDPSSLRSTSCGEGSNTKKKACKNCTCGLAEELEQEKGKSAPAAASQSKSACGNCYLGDAFRCASCPYLGMPAFKPGEKIVLNPTQLQDA</sequence>
<evidence type="ECO:0000259" key="13">
    <source>
        <dbReference type="Pfam" id="PF20922"/>
    </source>
</evidence>
<comment type="subunit">
    <text evidence="10">Monomer. Interacts with NDOR1. Interacts with CHCHD4.</text>
</comment>
<gene>
    <name evidence="10" type="primary">CIAPIN1</name>
    <name evidence="14" type="ORF">NDU88_002236</name>
</gene>
<dbReference type="InterPro" id="IPR046408">
    <property type="entry name" value="CIAPIN1"/>
</dbReference>
<dbReference type="EMBL" id="JANPWB010000016">
    <property type="protein sequence ID" value="KAJ1082066.1"/>
    <property type="molecule type" value="Genomic_DNA"/>
</dbReference>
<keyword evidence="6 10" id="KW-0479">Metal-binding</keyword>
<keyword evidence="15" id="KW-1185">Reference proteome</keyword>
<feature type="domain" description="Anamorsin C-terminal" evidence="12">
    <location>
        <begin position="293"/>
        <end position="328"/>
    </location>
</feature>
<evidence type="ECO:0000259" key="12">
    <source>
        <dbReference type="Pfam" id="PF05093"/>
    </source>
</evidence>
<dbReference type="HAMAP" id="MF_03115">
    <property type="entry name" value="Anamorsin"/>
    <property type="match status" value="1"/>
</dbReference>
<dbReference type="GO" id="GO:0016226">
    <property type="term" value="P:iron-sulfur cluster assembly"/>
    <property type="evidence" value="ECO:0007669"/>
    <property type="project" value="UniProtKB-UniRule"/>
</dbReference>
<evidence type="ECO:0000256" key="10">
    <source>
        <dbReference type="HAMAP-Rule" id="MF_03115"/>
    </source>
</evidence>
<comment type="similarity">
    <text evidence="2 10">Belongs to the anamorsin family.</text>
</comment>
<comment type="function">
    <text evidence="10">Component of the cytosolic iron-sulfur (Fe-S) protein assembly (CIA) machinery required for the maturation of extramitochondrial Fe-S proteins. Part of an electron transfer chain functioning in an early step of cytosolic Fe-S biogenesis, facilitating the de novo assembly of a [4Fe-4S] cluster on the scaffold complex NUBP1-NUBP2. Electrons are transferred to CIAPIN1 from NADPH via the FAD- and FMN-containing protein NDOR1. NDOR1-CIAPIN1 are also required for the assembly of the diferric tyrosyl radical cofactor of ribonucleotide reductase (RNR), probably by providing electrons for reduction during radical cofactor maturation in the catalytic small subunit. Has anti-apoptotic effects in the cell. Involved in negative control of cell death upon cytokine withdrawal. Promotes development of hematopoietic cells.</text>
</comment>
<feature type="binding site" evidence="10">
    <location>
        <position position="302"/>
    </location>
    <ligand>
        <name>[4Fe-4S] cluster</name>
        <dbReference type="ChEBI" id="CHEBI:49883"/>
    </ligand>
</feature>
<dbReference type="GO" id="GO:0006915">
    <property type="term" value="P:apoptotic process"/>
    <property type="evidence" value="ECO:0007669"/>
    <property type="project" value="UniProtKB-KW"/>
</dbReference>
<feature type="binding site" evidence="10">
    <location>
        <position position="258"/>
    </location>
    <ligand>
        <name>[2Fe-2S] cluster</name>
        <dbReference type="ChEBI" id="CHEBI:190135"/>
    </ligand>
</feature>
<evidence type="ECO:0000313" key="14">
    <source>
        <dbReference type="EMBL" id="KAJ1082066.1"/>
    </source>
</evidence>
<feature type="compositionally biased region" description="Polar residues" evidence="11">
    <location>
        <begin position="252"/>
        <end position="262"/>
    </location>
</feature>
<dbReference type="PANTHER" id="PTHR13273:SF14">
    <property type="entry name" value="ANAMORSIN"/>
    <property type="match status" value="1"/>
</dbReference>
<dbReference type="GO" id="GO:0043066">
    <property type="term" value="P:negative regulation of apoptotic process"/>
    <property type="evidence" value="ECO:0007669"/>
    <property type="project" value="UniProtKB-UniRule"/>
</dbReference>
<comment type="caution">
    <text evidence="14">The sequence shown here is derived from an EMBL/GenBank/DDBJ whole genome shotgun (WGS) entry which is preliminary data.</text>
</comment>
<feature type="binding site" evidence="10">
    <location>
        <position position="310"/>
    </location>
    <ligand>
        <name>[4Fe-4S] cluster</name>
        <dbReference type="ChEBI" id="CHEBI:49883"/>
    </ligand>
</feature>
<comment type="cofactor">
    <cofactor evidence="1 10">
        <name>[4Fe-4S] cluster</name>
        <dbReference type="ChEBI" id="CHEBI:49883"/>
    </cofactor>
</comment>
<evidence type="ECO:0000256" key="2">
    <source>
        <dbReference type="ARBA" id="ARBA00008169"/>
    </source>
</evidence>
<dbReference type="FunFam" id="3.40.50.150:FF:000085">
    <property type="entry name" value="Anamorsin homolog"/>
    <property type="match status" value="1"/>
</dbReference>
<evidence type="ECO:0000256" key="7">
    <source>
        <dbReference type="ARBA" id="ARBA00023004"/>
    </source>
</evidence>
<keyword evidence="8 10" id="KW-0411">Iron-sulfur</keyword>
<dbReference type="Pfam" id="PF20922">
    <property type="entry name" value="Anamorsin_N"/>
    <property type="match status" value="1"/>
</dbReference>
<protein>
    <recommendedName>
        <fullName evidence="10">Anamorsin</fullName>
    </recommendedName>
    <alternativeName>
        <fullName evidence="10">Cytokine-induced apoptosis inhibitor 1</fullName>
    </alternativeName>
    <alternativeName>
        <fullName evidence="10">Fe-S cluster assembly protein DRE2 homolog</fullName>
    </alternativeName>
</protein>
<evidence type="ECO:0000256" key="8">
    <source>
        <dbReference type="ARBA" id="ARBA00023014"/>
    </source>
</evidence>
<organism evidence="14 15">
    <name type="scientific">Pleurodeles waltl</name>
    <name type="common">Iberian ribbed newt</name>
    <dbReference type="NCBI Taxonomy" id="8319"/>
    <lineage>
        <taxon>Eukaryota</taxon>
        <taxon>Metazoa</taxon>
        <taxon>Chordata</taxon>
        <taxon>Craniata</taxon>
        <taxon>Vertebrata</taxon>
        <taxon>Euteleostomi</taxon>
        <taxon>Amphibia</taxon>
        <taxon>Batrachia</taxon>
        <taxon>Caudata</taxon>
        <taxon>Salamandroidea</taxon>
        <taxon>Salamandridae</taxon>
        <taxon>Pleurodelinae</taxon>
        <taxon>Pleurodeles</taxon>
    </lineage>
</organism>
<keyword evidence="7 10" id="KW-0408">Iron</keyword>
<dbReference type="GO" id="GO:0009055">
    <property type="term" value="F:electron transfer activity"/>
    <property type="evidence" value="ECO:0007669"/>
    <property type="project" value="UniProtKB-UniRule"/>
</dbReference>
<comment type="domain">
    <text evidence="10">The N-terminal domain has structural similarity with S-adenosyl-L-methionine-dependent methyltransferases, but does not bind S-adenosyl-L-methionine. It is required for correct assembly of the 2 Fe-S clusters.</text>
</comment>
<feature type="region of interest" description="Fe-S binding site A" evidence="10">
    <location>
        <begin position="258"/>
        <end position="274"/>
    </location>
</feature>
<dbReference type="GO" id="GO:0005634">
    <property type="term" value="C:nucleus"/>
    <property type="evidence" value="ECO:0007669"/>
    <property type="project" value="UniProtKB-SubCell"/>
</dbReference>
<feature type="binding site" evidence="10">
    <location>
        <position position="269"/>
    </location>
    <ligand>
        <name>[2Fe-2S] cluster</name>
        <dbReference type="ChEBI" id="CHEBI:190135"/>
    </ligand>
</feature>
<feature type="domain" description="Anamorsin C-terminal" evidence="12">
    <location>
        <begin position="254"/>
        <end position="288"/>
    </location>
</feature>
<evidence type="ECO:0000256" key="11">
    <source>
        <dbReference type="SAM" id="MobiDB-lite"/>
    </source>
</evidence>
<evidence type="ECO:0000313" key="15">
    <source>
        <dbReference type="Proteomes" id="UP001066276"/>
    </source>
</evidence>
<feature type="region of interest" description="Fe-S binding site B" evidence="10">
    <location>
        <begin position="299"/>
        <end position="313"/>
    </location>
</feature>
<feature type="short sequence motif" description="Cx2C motif 2" evidence="10">
    <location>
        <begin position="310"/>
        <end position="313"/>
    </location>
</feature>
<feature type="binding site" evidence="10">
    <location>
        <position position="299"/>
    </location>
    <ligand>
        <name>[4Fe-4S] cluster</name>
        <dbReference type="ChEBI" id="CHEBI:49883"/>
    </ligand>
</feature>
<comment type="cofactor">
    <cofactor evidence="10">
        <name>[2Fe-2S] cluster</name>
        <dbReference type="ChEBI" id="CHEBI:190135"/>
    </cofactor>
</comment>
<evidence type="ECO:0000256" key="9">
    <source>
        <dbReference type="ARBA" id="ARBA00023128"/>
    </source>
</evidence>
<dbReference type="Proteomes" id="UP001066276">
    <property type="component" value="Chromosome 12"/>
</dbReference>